<dbReference type="NCBIfam" id="TIGR00756">
    <property type="entry name" value="PPR"/>
    <property type="match status" value="5"/>
</dbReference>
<feature type="repeat" description="PPR" evidence="3">
    <location>
        <begin position="223"/>
        <end position="257"/>
    </location>
</feature>
<keyword evidence="5" id="KW-1185">Reference proteome</keyword>
<evidence type="ECO:0000256" key="1">
    <source>
        <dbReference type="ARBA" id="ARBA00007626"/>
    </source>
</evidence>
<dbReference type="Pfam" id="PF13041">
    <property type="entry name" value="PPR_2"/>
    <property type="match status" value="3"/>
</dbReference>
<dbReference type="Gene3D" id="1.25.40.10">
    <property type="entry name" value="Tetratricopeptide repeat domain"/>
    <property type="match status" value="2"/>
</dbReference>
<dbReference type="PANTHER" id="PTHR47938:SF35">
    <property type="entry name" value="PENTATRICOPEPTIDE REPEAT-CONTAINING PROTEIN 4, MITOCHONDRIAL-RELATED"/>
    <property type="match status" value="1"/>
</dbReference>
<feature type="repeat" description="PPR" evidence="3">
    <location>
        <begin position="396"/>
        <end position="430"/>
    </location>
</feature>
<feature type="repeat" description="PPR" evidence="3">
    <location>
        <begin position="258"/>
        <end position="292"/>
    </location>
</feature>
<accession>A0ABS8SPC7</accession>
<feature type="repeat" description="PPR" evidence="3">
    <location>
        <begin position="293"/>
        <end position="327"/>
    </location>
</feature>
<evidence type="ECO:0000256" key="2">
    <source>
        <dbReference type="ARBA" id="ARBA00022737"/>
    </source>
</evidence>
<evidence type="ECO:0000313" key="4">
    <source>
        <dbReference type="EMBL" id="MCD7460337.1"/>
    </source>
</evidence>
<dbReference type="PANTHER" id="PTHR47938">
    <property type="entry name" value="RESPIRATORY COMPLEX I CHAPERONE (CIA84), PUTATIVE (AFU_ORTHOLOGUE AFUA_2G06020)-RELATED"/>
    <property type="match status" value="1"/>
</dbReference>
<gene>
    <name evidence="4" type="ORF">HAX54_043330</name>
</gene>
<comment type="caution">
    <text evidence="4">The sequence shown here is derived from an EMBL/GenBank/DDBJ whole genome shotgun (WGS) entry which is preliminary data.</text>
</comment>
<protein>
    <recommendedName>
        <fullName evidence="6">Pentatricopeptide repeat-containing protein</fullName>
    </recommendedName>
</protein>
<keyword evidence="2" id="KW-0677">Repeat</keyword>
<name>A0ABS8SPC7_DATST</name>
<dbReference type="PROSITE" id="PS51375">
    <property type="entry name" value="PPR"/>
    <property type="match status" value="5"/>
</dbReference>
<dbReference type="EMBL" id="JACEIK010000647">
    <property type="protein sequence ID" value="MCD7460337.1"/>
    <property type="molecule type" value="Genomic_DNA"/>
</dbReference>
<feature type="repeat" description="PPR" evidence="3">
    <location>
        <begin position="361"/>
        <end position="395"/>
    </location>
</feature>
<dbReference type="InterPro" id="IPR002885">
    <property type="entry name" value="PPR_rpt"/>
</dbReference>
<evidence type="ECO:0000256" key="3">
    <source>
        <dbReference type="PROSITE-ProRule" id="PRU00708"/>
    </source>
</evidence>
<evidence type="ECO:0008006" key="6">
    <source>
        <dbReference type="Google" id="ProtNLM"/>
    </source>
</evidence>
<organism evidence="4 5">
    <name type="scientific">Datura stramonium</name>
    <name type="common">Jimsonweed</name>
    <name type="synonym">Common thornapple</name>
    <dbReference type="NCBI Taxonomy" id="4076"/>
    <lineage>
        <taxon>Eukaryota</taxon>
        <taxon>Viridiplantae</taxon>
        <taxon>Streptophyta</taxon>
        <taxon>Embryophyta</taxon>
        <taxon>Tracheophyta</taxon>
        <taxon>Spermatophyta</taxon>
        <taxon>Magnoliopsida</taxon>
        <taxon>eudicotyledons</taxon>
        <taxon>Gunneridae</taxon>
        <taxon>Pentapetalae</taxon>
        <taxon>asterids</taxon>
        <taxon>lamiids</taxon>
        <taxon>Solanales</taxon>
        <taxon>Solanaceae</taxon>
        <taxon>Solanoideae</taxon>
        <taxon>Datureae</taxon>
        <taxon>Datura</taxon>
    </lineage>
</organism>
<sequence>MWRILQRRITRCIEQTTFHRHYCKIPLPQNNLILVQEITEILKYKKWKKLIKSANLRKKLNPDVVRSVLYQDQLGNHLERLLSFFQWSKHKVGIQSDLNIHSFLAARLCSNRLYAPANSVLQHVIRLRFPPSDVVKSIDNCHKEFDESKEFDPVIFGLLMDKYREKGYLFEAASVLFFRNKDLDCVPSLLYCHRLLTDLLKASDFRLFWQVCDAMREANVTFTAFTYTSMVDAHCREGNVSGAKKVFAEMEENGLRPNMFTYNFLMKGLLRAGYVDEAIELKKSMFAKSLVPNLYIYTTIINGLCAANRFGEAIMVLAEMTEMGVKPDTVVYEALLDCYLKHDDVDEAFKMKDIKDAKGIDLVVCSTVLRGLCKCGKIEKAYELVDEMTREGNEPDLTTYTLLIKVHCQGDNVATALKRLEEMKKKNLAPLSQSIV</sequence>
<dbReference type="InterPro" id="IPR011990">
    <property type="entry name" value="TPR-like_helical_dom_sf"/>
</dbReference>
<comment type="similarity">
    <text evidence="1">Belongs to the PPR family. P subfamily.</text>
</comment>
<reference evidence="4 5" key="1">
    <citation type="journal article" date="2021" name="BMC Genomics">
        <title>Datura genome reveals duplications of psychoactive alkaloid biosynthetic genes and high mutation rate following tissue culture.</title>
        <authorList>
            <person name="Rajewski A."/>
            <person name="Carter-House D."/>
            <person name="Stajich J."/>
            <person name="Litt A."/>
        </authorList>
    </citation>
    <scope>NUCLEOTIDE SEQUENCE [LARGE SCALE GENOMIC DNA]</scope>
    <source>
        <strain evidence="4">AR-01</strain>
    </source>
</reference>
<evidence type="ECO:0000313" key="5">
    <source>
        <dbReference type="Proteomes" id="UP000823775"/>
    </source>
</evidence>
<dbReference type="Proteomes" id="UP000823775">
    <property type="component" value="Unassembled WGS sequence"/>
</dbReference>
<proteinExistence type="inferred from homology"/>